<proteinExistence type="predicted"/>
<evidence type="ECO:0000313" key="2">
    <source>
        <dbReference type="Proteomes" id="UP001454036"/>
    </source>
</evidence>
<dbReference type="AlphaFoldDB" id="A0AAV3QWF7"/>
<accession>A0AAV3QWF7</accession>
<evidence type="ECO:0000313" key="1">
    <source>
        <dbReference type="EMBL" id="GAA0167880.1"/>
    </source>
</evidence>
<organism evidence="1 2">
    <name type="scientific">Lithospermum erythrorhizon</name>
    <name type="common">Purple gromwell</name>
    <name type="synonym">Lithospermum officinale var. erythrorhizon</name>
    <dbReference type="NCBI Taxonomy" id="34254"/>
    <lineage>
        <taxon>Eukaryota</taxon>
        <taxon>Viridiplantae</taxon>
        <taxon>Streptophyta</taxon>
        <taxon>Embryophyta</taxon>
        <taxon>Tracheophyta</taxon>
        <taxon>Spermatophyta</taxon>
        <taxon>Magnoliopsida</taxon>
        <taxon>eudicotyledons</taxon>
        <taxon>Gunneridae</taxon>
        <taxon>Pentapetalae</taxon>
        <taxon>asterids</taxon>
        <taxon>lamiids</taxon>
        <taxon>Boraginales</taxon>
        <taxon>Boraginaceae</taxon>
        <taxon>Boraginoideae</taxon>
        <taxon>Lithospermeae</taxon>
        <taxon>Lithospermum</taxon>
    </lineage>
</organism>
<dbReference type="EMBL" id="BAABME010006262">
    <property type="protein sequence ID" value="GAA0167880.1"/>
    <property type="molecule type" value="Genomic_DNA"/>
</dbReference>
<dbReference type="Proteomes" id="UP001454036">
    <property type="component" value="Unassembled WGS sequence"/>
</dbReference>
<comment type="caution">
    <text evidence="1">The sequence shown here is derived from an EMBL/GenBank/DDBJ whole genome shotgun (WGS) entry which is preliminary data.</text>
</comment>
<reference evidence="1 2" key="1">
    <citation type="submission" date="2024-01" db="EMBL/GenBank/DDBJ databases">
        <title>The complete chloroplast genome sequence of Lithospermum erythrorhizon: insights into the phylogenetic relationship among Boraginaceae species and the maternal lineages of purple gromwells.</title>
        <authorList>
            <person name="Okada T."/>
            <person name="Watanabe K."/>
        </authorList>
    </citation>
    <scope>NUCLEOTIDE SEQUENCE [LARGE SCALE GENOMIC DNA]</scope>
</reference>
<name>A0AAV3QWF7_LITER</name>
<sequence length="229" mass="25415">MDLRRATLDDGFRQWLLCVITGTYQKATFSSHGAKFCTTNAYDKWLDAFHAKYMKETFFPPPPRWDNMTTNDSSESPLNLPLRPVHSKGKKLRLCKEKGVTPSSAYIAPQMSSSGKRTHSLDTDGTLNTVEDVQGHDLGYQRSCYSDSGDMVDQKSDAKSSALKLIEAFAKPSRPPTSFSLVAPEPSIFEGASFVENIAQSFANATWGKLCEKLLTKSLDDVLIILFSL</sequence>
<keyword evidence="2" id="KW-1185">Reference proteome</keyword>
<protein>
    <submittedName>
        <fullName evidence="1">Uncharacterized protein</fullName>
    </submittedName>
</protein>
<gene>
    <name evidence="1" type="ORF">LIER_22719</name>
</gene>